<name>A0A3E5A4N1_9FIRM</name>
<comment type="caution">
    <text evidence="1">The sequence shown here is derived from an EMBL/GenBank/DDBJ whole genome shotgun (WGS) entry which is preliminary data.</text>
</comment>
<dbReference type="Pfam" id="PF05119">
    <property type="entry name" value="Terminase_4"/>
    <property type="match status" value="1"/>
</dbReference>
<dbReference type="EMBL" id="QSUB01000005">
    <property type="protein sequence ID" value="RGN03790.1"/>
    <property type="molecule type" value="Genomic_DNA"/>
</dbReference>
<dbReference type="AlphaFoldDB" id="A0A3E5A4N1"/>
<sequence length="152" mass="16947">MGAKKPMALHTSHHTKAELAVMEEENQVATCSRSFLNSKPPKILIDKTARDEWKRICLILKEMSVIGDLDIYALVGYCNSWSLYCRATTELAQQPLSVESGKANPLVNVQIKYANEMRAFAVKAGISVNARLTYASLQVKDIDNEINNEFGL</sequence>
<dbReference type="RefSeq" id="WP_117739357.1">
    <property type="nucleotide sequence ID" value="NZ_QSUB01000005.1"/>
</dbReference>
<dbReference type="InterPro" id="IPR006448">
    <property type="entry name" value="Phage_term_ssu_P27"/>
</dbReference>
<dbReference type="NCBIfam" id="TIGR01558">
    <property type="entry name" value="sm_term_P27"/>
    <property type="match status" value="1"/>
</dbReference>
<organism evidence="1 2">
    <name type="scientific">Blautia obeum</name>
    <dbReference type="NCBI Taxonomy" id="40520"/>
    <lineage>
        <taxon>Bacteria</taxon>
        <taxon>Bacillati</taxon>
        <taxon>Bacillota</taxon>
        <taxon>Clostridia</taxon>
        <taxon>Lachnospirales</taxon>
        <taxon>Lachnospiraceae</taxon>
        <taxon>Blautia</taxon>
    </lineage>
</organism>
<dbReference type="Proteomes" id="UP000261222">
    <property type="component" value="Unassembled WGS sequence"/>
</dbReference>
<proteinExistence type="predicted"/>
<accession>A0A3E5A4N1</accession>
<evidence type="ECO:0000313" key="2">
    <source>
        <dbReference type="Proteomes" id="UP000261222"/>
    </source>
</evidence>
<protein>
    <submittedName>
        <fullName evidence="1">Phage terminase small subunit P27 family</fullName>
    </submittedName>
</protein>
<reference evidence="1 2" key="1">
    <citation type="submission" date="2018-08" db="EMBL/GenBank/DDBJ databases">
        <title>A genome reference for cultivated species of the human gut microbiota.</title>
        <authorList>
            <person name="Zou Y."/>
            <person name="Xue W."/>
            <person name="Luo G."/>
        </authorList>
    </citation>
    <scope>NUCLEOTIDE SEQUENCE [LARGE SCALE GENOMIC DNA]</scope>
    <source>
        <strain evidence="1 2">OM06-11AA</strain>
    </source>
</reference>
<evidence type="ECO:0000313" key="1">
    <source>
        <dbReference type="EMBL" id="RGN03790.1"/>
    </source>
</evidence>
<gene>
    <name evidence="1" type="ORF">DXB81_11620</name>
</gene>